<accession>A0A7J5JB22</accession>
<reference evidence="1 2" key="1">
    <citation type="journal article" date="2019" name="Nat. Med.">
        <title>A library of human gut bacterial isolates paired with longitudinal multiomics data enables mechanistic microbiome research.</title>
        <authorList>
            <person name="Poyet M."/>
            <person name="Groussin M."/>
            <person name="Gibbons S.M."/>
            <person name="Avila-Pacheco J."/>
            <person name="Jiang X."/>
            <person name="Kearney S.M."/>
            <person name="Perrotta A.R."/>
            <person name="Berdy B."/>
            <person name="Zhao S."/>
            <person name="Lieberman T.D."/>
            <person name="Swanson P.K."/>
            <person name="Smith M."/>
            <person name="Roesemann S."/>
            <person name="Alexander J.E."/>
            <person name="Rich S.A."/>
            <person name="Livny J."/>
            <person name="Vlamakis H."/>
            <person name="Clish C."/>
            <person name="Bullock K."/>
            <person name="Deik A."/>
            <person name="Scott J."/>
            <person name="Pierce K.A."/>
            <person name="Xavier R.J."/>
            <person name="Alm E.J."/>
        </authorList>
    </citation>
    <scope>NUCLEOTIDE SEQUENCE [LARGE SCALE GENOMIC DNA]</scope>
    <source>
        <strain evidence="1 2">BIOML-A165</strain>
    </source>
</reference>
<proteinExistence type="predicted"/>
<dbReference type="InterPro" id="IPR014997">
    <property type="entry name" value="DUF1847"/>
</dbReference>
<dbReference type="Proteomes" id="UP000460317">
    <property type="component" value="Unassembled WGS sequence"/>
</dbReference>
<name>A0A7J5JB22_BACT4</name>
<evidence type="ECO:0000313" key="1">
    <source>
        <dbReference type="EMBL" id="KAB4442078.1"/>
    </source>
</evidence>
<dbReference type="Pfam" id="PF08901">
    <property type="entry name" value="DUF1847"/>
    <property type="match status" value="1"/>
</dbReference>
<dbReference type="EMBL" id="WCSB01000361">
    <property type="protein sequence ID" value="KAB4442078.1"/>
    <property type="molecule type" value="Genomic_DNA"/>
</dbReference>
<dbReference type="AlphaFoldDB" id="A0A7J5JB22"/>
<gene>
    <name evidence="1" type="ORF">GAN93_27875</name>
</gene>
<comment type="caution">
    <text evidence="1">The sequence shown here is derived from an EMBL/GenBank/DDBJ whole genome shotgun (WGS) entry which is preliminary data.</text>
</comment>
<protein>
    <submittedName>
        <fullName evidence="1">DUF1847 domain-containing protein</fullName>
    </submittedName>
</protein>
<evidence type="ECO:0000313" key="2">
    <source>
        <dbReference type="Proteomes" id="UP000460317"/>
    </source>
</evidence>
<feature type="non-terminal residue" evidence="1">
    <location>
        <position position="91"/>
    </location>
</feature>
<organism evidence="1 2">
    <name type="scientific">Bacteroides thetaiotaomicron</name>
    <dbReference type="NCBI Taxonomy" id="818"/>
    <lineage>
        <taxon>Bacteria</taxon>
        <taxon>Pseudomonadati</taxon>
        <taxon>Bacteroidota</taxon>
        <taxon>Bacteroidia</taxon>
        <taxon>Bacteroidales</taxon>
        <taxon>Bacteroidaceae</taxon>
        <taxon>Bacteroides</taxon>
    </lineage>
</organism>
<sequence length="91" mass="10712">MTKEQSYPPTCIDCGTQNCKFKERTYPEFCLTTHLEQEDLEWALKQYNDNNKIMAASAEVEYEGYCRLTRVEEIMTFARKMGYKKLGIAYC</sequence>